<accession>A0A328U5U1</accession>
<evidence type="ECO:0000313" key="2">
    <source>
        <dbReference type="Proteomes" id="UP000249260"/>
    </source>
</evidence>
<dbReference type="PANTHER" id="PTHR42110:SF1">
    <property type="entry name" value="L-ASPARAGINASE, PUTATIVE (AFU_ORTHOLOGUE AFUA_3G11890)-RELATED"/>
    <property type="match status" value="1"/>
</dbReference>
<sequence>MPGVSTMTQNETAAEKVLGVPLVRTTRGNWVENVHSGHAAVVSSEGELIAHVGDASIWTYMRSTAKPIQALPSVLGGIVESYGLDDAAIALMCASHQGTEAHIAVLEEMLKRTGVKEEQLVFGESLPASQNARDELLRRGGKPRKLYHVCAGKHIGMLALCKLRGWPLETYAQPEHPLQQELLRTVAAIAGLAPQEIGSAIDGCGLPVFAMPMWRLALVYARFAAWGGEATGAAAQPSAGGASVPGAGADASASLEAAPMADSEAIAASAKRIAAAMINHPALVEGPDRLASIMLGDDNVVAKSGAQGVFAFALRKERVAVVIKLADGGESPWPEAVCAILEQLQLGEELIARISRSISAEIRNDAGQLVGHRESCLTLHRNS</sequence>
<dbReference type="Pfam" id="PF06089">
    <property type="entry name" value="Asparaginase_II"/>
    <property type="match status" value="2"/>
</dbReference>
<gene>
    <name evidence="1" type="ORF">DL346_18205</name>
</gene>
<name>A0A328U5U1_9BACL</name>
<dbReference type="InterPro" id="IPR010349">
    <property type="entry name" value="Asparaginase_II"/>
</dbReference>
<keyword evidence="2" id="KW-1185">Reference proteome</keyword>
<evidence type="ECO:0000313" key="1">
    <source>
        <dbReference type="EMBL" id="RAP75306.1"/>
    </source>
</evidence>
<dbReference type="OrthoDB" id="9770793at2"/>
<dbReference type="AlphaFoldDB" id="A0A328U5U1"/>
<dbReference type="EMBL" id="QLUW01000003">
    <property type="protein sequence ID" value="RAP75306.1"/>
    <property type="molecule type" value="Genomic_DNA"/>
</dbReference>
<comment type="caution">
    <text evidence="1">The sequence shown here is derived from an EMBL/GenBank/DDBJ whole genome shotgun (WGS) entry which is preliminary data.</text>
</comment>
<proteinExistence type="predicted"/>
<organism evidence="1 2">
    <name type="scientific">Paenibacillus montanisoli</name>
    <dbReference type="NCBI Taxonomy" id="2081970"/>
    <lineage>
        <taxon>Bacteria</taxon>
        <taxon>Bacillati</taxon>
        <taxon>Bacillota</taxon>
        <taxon>Bacilli</taxon>
        <taxon>Bacillales</taxon>
        <taxon>Paenibacillaceae</taxon>
        <taxon>Paenibacillus</taxon>
    </lineage>
</organism>
<protein>
    <submittedName>
        <fullName evidence="1">Asparaginase</fullName>
    </submittedName>
</protein>
<reference evidence="1 2" key="1">
    <citation type="submission" date="2018-06" db="EMBL/GenBank/DDBJ databases">
        <title>Paenibacillus montanisoli sp. nov., isolated from mountain area soil.</title>
        <authorList>
            <person name="Wu M."/>
        </authorList>
    </citation>
    <scope>NUCLEOTIDE SEQUENCE [LARGE SCALE GENOMIC DNA]</scope>
    <source>
        <strain evidence="1 2">RA17</strain>
    </source>
</reference>
<dbReference type="Proteomes" id="UP000249260">
    <property type="component" value="Unassembled WGS sequence"/>
</dbReference>
<dbReference type="PANTHER" id="PTHR42110">
    <property type="entry name" value="L-ASPARAGINASE, PUTATIVE (AFU_ORTHOLOGUE AFUA_3G11890)-RELATED"/>
    <property type="match status" value="1"/>
</dbReference>